<dbReference type="GO" id="GO:0031218">
    <property type="term" value="F:arabinogalactan endo-1,4-beta-galactosidase activity"/>
    <property type="evidence" value="ECO:0007669"/>
    <property type="project" value="UniProtKB-EC"/>
</dbReference>
<dbReference type="RefSeq" id="WP_073401059.1">
    <property type="nucleotide sequence ID" value="NZ_FQTV01000007.1"/>
</dbReference>
<dbReference type="Pfam" id="PF07745">
    <property type="entry name" value="Glyco_hydro_53"/>
    <property type="match status" value="1"/>
</dbReference>
<dbReference type="EMBL" id="FQTV01000007">
    <property type="protein sequence ID" value="SHF32467.1"/>
    <property type="molecule type" value="Genomic_DNA"/>
</dbReference>
<evidence type="ECO:0000256" key="3">
    <source>
        <dbReference type="ARBA" id="ARBA00022801"/>
    </source>
</evidence>
<proteinExistence type="inferred from homology"/>
<evidence type="ECO:0000256" key="1">
    <source>
        <dbReference type="ARBA" id="ARBA00005964"/>
    </source>
</evidence>
<dbReference type="InterPro" id="IPR019826">
    <property type="entry name" value="Carboxylesterase_B_AS"/>
</dbReference>
<dbReference type="Proteomes" id="UP000184509">
    <property type="component" value="Unassembled WGS sequence"/>
</dbReference>
<accession>A0A1M5AQT7</accession>
<dbReference type="SUPFAM" id="SSF53474">
    <property type="entry name" value="alpha/beta-Hydrolases"/>
    <property type="match status" value="1"/>
</dbReference>
<dbReference type="InterPro" id="IPR050309">
    <property type="entry name" value="Type-B_Carboxylest/Lipase"/>
</dbReference>
<dbReference type="InterPro" id="IPR011683">
    <property type="entry name" value="Glyco_hydro_53"/>
</dbReference>
<organism evidence="7 8">
    <name type="scientific">Bacteroides luti</name>
    <dbReference type="NCBI Taxonomy" id="1297750"/>
    <lineage>
        <taxon>Bacteria</taxon>
        <taxon>Pseudomonadati</taxon>
        <taxon>Bacteroidota</taxon>
        <taxon>Bacteroidia</taxon>
        <taxon>Bacteroidales</taxon>
        <taxon>Bacteroidaceae</taxon>
        <taxon>Bacteroides</taxon>
    </lineage>
</organism>
<feature type="signal peptide" evidence="5">
    <location>
        <begin position="1"/>
        <end position="19"/>
    </location>
</feature>
<dbReference type="InterPro" id="IPR029058">
    <property type="entry name" value="AB_hydrolase_fold"/>
</dbReference>
<evidence type="ECO:0000256" key="5">
    <source>
        <dbReference type="RuleBase" id="RU361192"/>
    </source>
</evidence>
<dbReference type="AlphaFoldDB" id="A0A1M5AQT7"/>
<comment type="catalytic activity">
    <reaction evidence="5">
        <text>The enzyme specifically hydrolyzes (1-&gt;4)-beta-D-galactosidic linkages in type I arabinogalactans.</text>
        <dbReference type="EC" id="3.2.1.89"/>
    </reaction>
</comment>
<evidence type="ECO:0000313" key="8">
    <source>
        <dbReference type="Proteomes" id="UP000184509"/>
    </source>
</evidence>
<dbReference type="STRING" id="1297750.SAMN05444405_10765"/>
<dbReference type="PANTHER" id="PTHR11559">
    <property type="entry name" value="CARBOXYLESTERASE"/>
    <property type="match status" value="1"/>
</dbReference>
<comment type="similarity">
    <text evidence="2 5">Belongs to the glycosyl hydrolase 53 family.</text>
</comment>
<evidence type="ECO:0000313" key="7">
    <source>
        <dbReference type="EMBL" id="SHF32467.1"/>
    </source>
</evidence>
<comment type="similarity">
    <text evidence="1">Belongs to the type-B carboxylesterase/lipase family.</text>
</comment>
<dbReference type="Gene3D" id="3.40.50.1820">
    <property type="entry name" value="alpha/beta hydrolase"/>
    <property type="match status" value="1"/>
</dbReference>
<name>A0A1M5AQT7_9BACE</name>
<evidence type="ECO:0000256" key="2">
    <source>
        <dbReference type="ARBA" id="ARBA00010687"/>
    </source>
</evidence>
<dbReference type="InterPro" id="IPR002018">
    <property type="entry name" value="CarbesteraseB"/>
</dbReference>
<sequence>MKTRLIAQIFFLMSFLPMAAQSKDPFWLGADISGTTMLEKNGGKVYNVQGKERENTTLMKELGLNAIRLRIWVNPPSGWCNKKDALVIAKRAKALGMPVMVSFHYSDTWSDPSHQTPPVEWKNYSYKDLKQAVARHTKETLQLFKDNGIDVKWVGVGNETTEGMLWPEGQAKENMKQYAGLTEAGYQASKNIYPEAKVIVHLDCGCDAKRYNFIFDGLKKYNAHWDLIGMSVYPYWDQKAKVETTDDGTLNDAIANMNALCNKYGCDCIVVETGYEVNRPNEGHLFMRKLIRATRNLTNGHCKGVFYWAPELEGEYPLGAFKNCRPTAIMDAFTEESNRSESSIINSSTAASTTDTKYGKVCGYIYKGVYTYKGIPYAKAKRFEVPQEPDAWKGIRSCRTYGPSAPQPKTDRWKNDASAFFYLWNEGDQSEDCLRLNIWTKDIHNGKKSPVIVWLHGGGFVEGCGQDHPGYHGHNLADKGNVVVVTINHRLNTLGYTDLSDYGDKYQYSGNAGNIDIVQALKWIHDNIQNFGGDPDCVTIFGQSGGGAKTSSMLCMPMAQGLFHRAMVMSGSGFMRGMKQNLAKKIGQRTVQILGLNKDNIDKIQTLDYGTVLKANSQAMKEIAAENPNNSSFGRSLTWEPVIDGDALPAGLFMDGSEKISKDIPLIIGSTLNEFSAWHKHGKDINTWDDAKADLEKTMGKKASNFVDAFRHSYPDDDVDALYRLDTMVRPAAIEQIQTRVADGGAPVWNYLFSYQLPSEDSGFHAGHNADIAFYFDNVIRSANMTGATPEGIELGEIMSTTLINFARTGKPSSLELPEWKPVTSSEMNTMIWNCPSCRLATNHDAELIKILRNK</sequence>
<keyword evidence="8" id="KW-1185">Reference proteome</keyword>
<gene>
    <name evidence="7" type="ORF">SAMN05444405_10765</name>
</gene>
<reference evidence="7 8" key="1">
    <citation type="submission" date="2016-11" db="EMBL/GenBank/DDBJ databases">
        <authorList>
            <person name="Jaros S."/>
            <person name="Januszkiewicz K."/>
            <person name="Wedrychowicz H."/>
        </authorList>
    </citation>
    <scope>NUCLEOTIDE SEQUENCE [LARGE SCALE GENOMIC DNA]</scope>
    <source>
        <strain evidence="7 8">DSM 26991</strain>
    </source>
</reference>
<dbReference type="EC" id="3.2.1.89" evidence="5"/>
<feature type="domain" description="Carboxylesterase type B" evidence="6">
    <location>
        <begin position="353"/>
        <end position="842"/>
    </location>
</feature>
<keyword evidence="5" id="KW-0732">Signal</keyword>
<feature type="chain" id="PRO_5011827607" description="Arabinogalactan endo-beta-1,4-galactanase" evidence="5">
    <location>
        <begin position="20"/>
        <end position="855"/>
    </location>
</feature>
<dbReference type="Pfam" id="PF00135">
    <property type="entry name" value="COesterase"/>
    <property type="match status" value="1"/>
</dbReference>
<protein>
    <recommendedName>
        <fullName evidence="5">Arabinogalactan endo-beta-1,4-galactanase</fullName>
        <ecNumber evidence="5">3.2.1.89</ecNumber>
    </recommendedName>
</protein>
<dbReference type="SUPFAM" id="SSF51445">
    <property type="entry name" value="(Trans)glycosidases"/>
    <property type="match status" value="1"/>
</dbReference>
<evidence type="ECO:0000256" key="4">
    <source>
        <dbReference type="ARBA" id="ARBA00023295"/>
    </source>
</evidence>
<keyword evidence="4 5" id="KW-0326">Glycosidase</keyword>
<keyword evidence="3 5" id="KW-0378">Hydrolase</keyword>
<dbReference type="Gene3D" id="3.20.20.80">
    <property type="entry name" value="Glycosidases"/>
    <property type="match status" value="1"/>
</dbReference>
<dbReference type="PROSITE" id="PS00122">
    <property type="entry name" value="CARBOXYLESTERASE_B_1"/>
    <property type="match status" value="1"/>
</dbReference>
<evidence type="ECO:0000259" key="6">
    <source>
        <dbReference type="Pfam" id="PF00135"/>
    </source>
</evidence>
<dbReference type="GO" id="GO:0015926">
    <property type="term" value="F:glucosidase activity"/>
    <property type="evidence" value="ECO:0007669"/>
    <property type="project" value="InterPro"/>
</dbReference>
<dbReference type="InterPro" id="IPR017853">
    <property type="entry name" value="GH"/>
</dbReference>